<dbReference type="AlphaFoldDB" id="A0A2Z7AUC1"/>
<sequence>MYTARLVRAFPYFSTLDMSYTVSARASPFQLGHMNNISVLFQLASDLVQFASVCFSTTGALKLNH</sequence>
<keyword evidence="1" id="KW-0240">DNA-directed RNA polymerase</keyword>
<evidence type="ECO:0000313" key="2">
    <source>
        <dbReference type="Proteomes" id="UP000250235"/>
    </source>
</evidence>
<reference evidence="1 2" key="1">
    <citation type="journal article" date="2015" name="Proc. Natl. Acad. Sci. U.S.A.">
        <title>The resurrection genome of Boea hygrometrica: A blueprint for survival of dehydration.</title>
        <authorList>
            <person name="Xiao L."/>
            <person name="Yang G."/>
            <person name="Zhang L."/>
            <person name="Yang X."/>
            <person name="Zhao S."/>
            <person name="Ji Z."/>
            <person name="Zhou Q."/>
            <person name="Hu M."/>
            <person name="Wang Y."/>
            <person name="Chen M."/>
            <person name="Xu Y."/>
            <person name="Jin H."/>
            <person name="Xiao X."/>
            <person name="Hu G."/>
            <person name="Bao F."/>
            <person name="Hu Y."/>
            <person name="Wan P."/>
            <person name="Li L."/>
            <person name="Deng X."/>
            <person name="Kuang T."/>
            <person name="Xiang C."/>
            <person name="Zhu J.K."/>
            <person name="Oliver M.J."/>
            <person name="He Y."/>
        </authorList>
    </citation>
    <scope>NUCLEOTIDE SEQUENCE [LARGE SCALE GENOMIC DNA]</scope>
    <source>
        <strain evidence="2">cv. XS01</strain>
    </source>
</reference>
<name>A0A2Z7AUC1_9LAMI</name>
<gene>
    <name evidence="1" type="ORF">F511_07221</name>
</gene>
<dbReference type="GO" id="GO:0000428">
    <property type="term" value="C:DNA-directed RNA polymerase complex"/>
    <property type="evidence" value="ECO:0007669"/>
    <property type="project" value="UniProtKB-KW"/>
</dbReference>
<organism evidence="1 2">
    <name type="scientific">Dorcoceras hygrometricum</name>
    <dbReference type="NCBI Taxonomy" id="472368"/>
    <lineage>
        <taxon>Eukaryota</taxon>
        <taxon>Viridiplantae</taxon>
        <taxon>Streptophyta</taxon>
        <taxon>Embryophyta</taxon>
        <taxon>Tracheophyta</taxon>
        <taxon>Spermatophyta</taxon>
        <taxon>Magnoliopsida</taxon>
        <taxon>eudicotyledons</taxon>
        <taxon>Gunneridae</taxon>
        <taxon>Pentapetalae</taxon>
        <taxon>asterids</taxon>
        <taxon>lamiids</taxon>
        <taxon>Lamiales</taxon>
        <taxon>Gesneriaceae</taxon>
        <taxon>Didymocarpoideae</taxon>
        <taxon>Trichosporeae</taxon>
        <taxon>Loxocarpinae</taxon>
        <taxon>Dorcoceras</taxon>
    </lineage>
</organism>
<evidence type="ECO:0000313" key="1">
    <source>
        <dbReference type="EMBL" id="KZV25511.1"/>
    </source>
</evidence>
<keyword evidence="1" id="KW-0804">Transcription</keyword>
<protein>
    <submittedName>
        <fullName evidence="1">DNA-directed RNA polymerase subunit beta</fullName>
    </submittedName>
</protein>
<keyword evidence="2" id="KW-1185">Reference proteome</keyword>
<dbReference type="EMBL" id="KV011870">
    <property type="protein sequence ID" value="KZV25511.1"/>
    <property type="molecule type" value="Genomic_DNA"/>
</dbReference>
<proteinExistence type="predicted"/>
<dbReference type="Proteomes" id="UP000250235">
    <property type="component" value="Unassembled WGS sequence"/>
</dbReference>
<accession>A0A2Z7AUC1</accession>